<proteinExistence type="predicted"/>
<dbReference type="AlphaFoldDB" id="A0A395V667"/>
<accession>A0A395V667</accession>
<evidence type="ECO:0000313" key="1">
    <source>
        <dbReference type="EMBL" id="RGR56837.1"/>
    </source>
</evidence>
<name>A0A395V667_9FIRM</name>
<dbReference type="RefSeq" id="WP_064786119.1">
    <property type="nucleotide sequence ID" value="NZ_JBBNNI010000002.1"/>
</dbReference>
<gene>
    <name evidence="1" type="ORF">DWY38_00340</name>
</gene>
<evidence type="ECO:0000313" key="2">
    <source>
        <dbReference type="Proteomes" id="UP000266066"/>
    </source>
</evidence>
<dbReference type="Proteomes" id="UP000266066">
    <property type="component" value="Unassembled WGS sequence"/>
</dbReference>
<dbReference type="EMBL" id="QRUJ01000001">
    <property type="protein sequence ID" value="RGR56837.1"/>
    <property type="molecule type" value="Genomic_DNA"/>
</dbReference>
<evidence type="ECO:0008006" key="3">
    <source>
        <dbReference type="Google" id="ProtNLM"/>
    </source>
</evidence>
<comment type="caution">
    <text evidence="1">The sequence shown here is derived from an EMBL/GenBank/DDBJ whole genome shotgun (WGS) entry which is preliminary data.</text>
</comment>
<organism evidence="1 2">
    <name type="scientific">Agathobacter rectalis</name>
    <dbReference type="NCBI Taxonomy" id="39491"/>
    <lineage>
        <taxon>Bacteria</taxon>
        <taxon>Bacillati</taxon>
        <taxon>Bacillota</taxon>
        <taxon>Clostridia</taxon>
        <taxon>Lachnospirales</taxon>
        <taxon>Lachnospiraceae</taxon>
        <taxon>Agathobacter</taxon>
    </lineage>
</organism>
<sequence>MEVNSVLEGITEYFLKCPLLKDGVFRVDALGPDPVEYTIETGIFDPVIQRYVDGSSERQYQFQFGSREFYSMDRVQNIENSTFYEEFADWVEENSMAGNLPELPEGMCAEEIEVLSPGYIFDGAMKNARYQISLRLLYFKEASKNGR</sequence>
<protein>
    <recommendedName>
        <fullName evidence="3">Chloramphenicol resistance protein</fullName>
    </recommendedName>
</protein>
<reference evidence="1 2" key="1">
    <citation type="submission" date="2018-08" db="EMBL/GenBank/DDBJ databases">
        <title>A genome reference for cultivated species of the human gut microbiota.</title>
        <authorList>
            <person name="Zou Y."/>
            <person name="Xue W."/>
            <person name="Luo G."/>
        </authorList>
    </citation>
    <scope>NUCLEOTIDE SEQUENCE [LARGE SCALE GENOMIC DNA]</scope>
    <source>
        <strain evidence="1 2">AF25-15</strain>
    </source>
</reference>